<evidence type="ECO:0000256" key="1">
    <source>
        <dbReference type="SAM" id="Coils"/>
    </source>
</evidence>
<feature type="coiled-coil region" evidence="1">
    <location>
        <begin position="63"/>
        <end position="111"/>
    </location>
</feature>
<proteinExistence type="predicted"/>
<dbReference type="EMBL" id="BCNV01000001">
    <property type="protein sequence ID" value="GAS82024.1"/>
    <property type="molecule type" value="Genomic_DNA"/>
</dbReference>
<reference evidence="3 4" key="1">
    <citation type="journal article" date="2016" name="Genome Announc.">
        <title>Draft Genome Sequence of Paenibacillus amylolyticus Heshi-A3, Isolated from Fermented Rice Bran in a Japanese Fermented Seafood Dish.</title>
        <authorList>
            <person name="Akuzawa S."/>
            <person name="Nagaoka J."/>
            <person name="Kanekatsu M."/>
            <person name="Kubota E."/>
            <person name="Ohtake R."/>
            <person name="Suzuki T."/>
            <person name="Kanesaki Y."/>
        </authorList>
    </citation>
    <scope>NUCLEOTIDE SEQUENCE [LARGE SCALE GENOMIC DNA]</scope>
    <source>
        <strain evidence="3 4">Heshi-A3</strain>
    </source>
</reference>
<accession>A0A124DXS8</accession>
<sequence length="120" mass="13601">MNYQHTHKQTEKGQVIDVDVGVITAILGLVGSAVTGIIGYASGKNNNKVTDRELLSKDEQAFRERLIERLTSSEEKIERLSNEVITLRQENMELIAENRLLNNKVEQLVAQLSRRRGDVR</sequence>
<dbReference type="RefSeq" id="WP_235599407.1">
    <property type="nucleotide sequence ID" value="NZ_BCNV01000001.1"/>
</dbReference>
<keyword evidence="2" id="KW-0812">Transmembrane</keyword>
<dbReference type="Proteomes" id="UP000069697">
    <property type="component" value="Unassembled WGS sequence"/>
</dbReference>
<name>A0A124DXS8_PAEAM</name>
<keyword evidence="2" id="KW-0472">Membrane</keyword>
<gene>
    <name evidence="3" type="ORF">PAHA3_2098</name>
</gene>
<protein>
    <submittedName>
        <fullName evidence="3">Uncharacterized protein</fullName>
    </submittedName>
</protein>
<reference evidence="4" key="2">
    <citation type="submission" date="2016-01" db="EMBL/GenBank/DDBJ databases">
        <title>Draft Genome Sequence of Paenibacillus amylolyticus Heshi-A3 that Was Isolated from Fermented Rice Bran with Aging Salted Mackerel, Which Was Named Heshiko as Traditional Fermented Seafood in Japan.</title>
        <authorList>
            <person name="Akuzawa S."/>
            <person name="Nakagawa J."/>
            <person name="Kanekatsu T."/>
            <person name="Kubota E."/>
            <person name="Ohtake R."/>
            <person name="Suzuki T."/>
            <person name="Kanesaki Y."/>
        </authorList>
    </citation>
    <scope>NUCLEOTIDE SEQUENCE [LARGE SCALE GENOMIC DNA]</scope>
    <source>
        <strain evidence="4">Heshi-A3</strain>
    </source>
</reference>
<feature type="transmembrane region" description="Helical" evidence="2">
    <location>
        <begin position="20"/>
        <end position="42"/>
    </location>
</feature>
<evidence type="ECO:0000313" key="3">
    <source>
        <dbReference type="EMBL" id="GAS82024.1"/>
    </source>
</evidence>
<evidence type="ECO:0000256" key="2">
    <source>
        <dbReference type="SAM" id="Phobius"/>
    </source>
</evidence>
<organism evidence="3 4">
    <name type="scientific">Paenibacillus amylolyticus</name>
    <dbReference type="NCBI Taxonomy" id="1451"/>
    <lineage>
        <taxon>Bacteria</taxon>
        <taxon>Bacillati</taxon>
        <taxon>Bacillota</taxon>
        <taxon>Bacilli</taxon>
        <taxon>Bacillales</taxon>
        <taxon>Paenibacillaceae</taxon>
        <taxon>Paenibacillus</taxon>
    </lineage>
</organism>
<comment type="caution">
    <text evidence="3">The sequence shown here is derived from an EMBL/GenBank/DDBJ whole genome shotgun (WGS) entry which is preliminary data.</text>
</comment>
<dbReference type="AlphaFoldDB" id="A0A124DXS8"/>
<keyword evidence="1" id="KW-0175">Coiled coil</keyword>
<evidence type="ECO:0000313" key="4">
    <source>
        <dbReference type="Proteomes" id="UP000069697"/>
    </source>
</evidence>
<keyword evidence="2" id="KW-1133">Transmembrane helix</keyword>